<dbReference type="AlphaFoldDB" id="A0A3P7NBE5"/>
<evidence type="ECO:0000313" key="12">
    <source>
        <dbReference type="Proteomes" id="UP000271098"/>
    </source>
</evidence>
<dbReference type="OrthoDB" id="694479at2759"/>
<keyword evidence="12" id="KW-1185">Reference proteome</keyword>
<keyword evidence="7 9" id="KW-0472">Membrane</keyword>
<feature type="transmembrane region" description="Helical" evidence="9">
    <location>
        <begin position="136"/>
        <end position="156"/>
    </location>
</feature>
<feature type="domain" description="LRRCT" evidence="10">
    <location>
        <begin position="81"/>
        <end position="131"/>
    </location>
</feature>
<evidence type="ECO:0000256" key="6">
    <source>
        <dbReference type="ARBA" id="ARBA00022989"/>
    </source>
</evidence>
<proteinExistence type="predicted"/>
<comment type="subcellular location">
    <subcellularLocation>
        <location evidence="1">Membrane</location>
        <topology evidence="1">Single-pass membrane protein</topology>
    </subcellularLocation>
</comment>
<dbReference type="PANTHER" id="PTHR22650:SF4">
    <property type="entry name" value="LEUCINE-RICH REPEAT AND TRANSMEMBRANE DOMAIN-CONTAINING PROTEIN 2-LIKE"/>
    <property type="match status" value="1"/>
</dbReference>
<reference evidence="11 12" key="1">
    <citation type="submission" date="2018-11" db="EMBL/GenBank/DDBJ databases">
        <authorList>
            <consortium name="Pathogen Informatics"/>
        </authorList>
    </citation>
    <scope>NUCLEOTIDE SEQUENCE [LARGE SCALE GENOMIC DNA]</scope>
</reference>
<evidence type="ECO:0000256" key="4">
    <source>
        <dbReference type="ARBA" id="ARBA00022729"/>
    </source>
</evidence>
<accession>A0A3P7NBE5</accession>
<dbReference type="EMBL" id="UYRT01086784">
    <property type="protein sequence ID" value="VDN31767.1"/>
    <property type="molecule type" value="Genomic_DNA"/>
</dbReference>
<gene>
    <name evidence="11" type="ORF">GPUH_LOCUS18448</name>
</gene>
<evidence type="ECO:0000256" key="2">
    <source>
        <dbReference type="ARBA" id="ARBA00022614"/>
    </source>
</evidence>
<dbReference type="Pfam" id="PF01463">
    <property type="entry name" value="LRRCT"/>
    <property type="match status" value="1"/>
</dbReference>
<dbReference type="InterPro" id="IPR000483">
    <property type="entry name" value="Cys-rich_flank_reg_C"/>
</dbReference>
<evidence type="ECO:0000256" key="9">
    <source>
        <dbReference type="SAM" id="Phobius"/>
    </source>
</evidence>
<keyword evidence="2" id="KW-0433">Leucine-rich repeat</keyword>
<keyword evidence="6 9" id="KW-1133">Transmembrane helix</keyword>
<dbReference type="SMART" id="SM00082">
    <property type="entry name" value="LRRCT"/>
    <property type="match status" value="1"/>
</dbReference>
<evidence type="ECO:0000313" key="11">
    <source>
        <dbReference type="EMBL" id="VDN31767.1"/>
    </source>
</evidence>
<evidence type="ECO:0000256" key="8">
    <source>
        <dbReference type="ARBA" id="ARBA00023157"/>
    </source>
</evidence>
<keyword evidence="8" id="KW-1015">Disulfide bond</keyword>
<dbReference type="InterPro" id="IPR032675">
    <property type="entry name" value="LRR_dom_sf"/>
</dbReference>
<keyword evidence="4" id="KW-0732">Signal</keyword>
<dbReference type="InterPro" id="IPR052313">
    <property type="entry name" value="GPIb-IX-V_Complex"/>
</dbReference>
<evidence type="ECO:0000259" key="10">
    <source>
        <dbReference type="SMART" id="SM00082"/>
    </source>
</evidence>
<keyword evidence="5" id="KW-0130">Cell adhesion</keyword>
<sequence length="187" mass="20980">MAVCRWNVRLRVLDVSNFFSPSVPLQERPRLLANTFARSANEFNDLQELIVRGNSLTDVWPDTFCKLNGLIRLATVDISSNPLNCDCALVPAIKQLSRSPSSSLNQGRAICAAPESRRGQNVFEIPDFECKSNYRLVYLALLVVALCIAAIFFRTYRGRVKMRRMPLVAGYSKLIGDNEQPVGPQFV</sequence>
<dbReference type="SUPFAM" id="SSF52058">
    <property type="entry name" value="L domain-like"/>
    <property type="match status" value="1"/>
</dbReference>
<name>A0A3P7NBE5_9BILA</name>
<organism evidence="11 12">
    <name type="scientific">Gongylonema pulchrum</name>
    <dbReference type="NCBI Taxonomy" id="637853"/>
    <lineage>
        <taxon>Eukaryota</taxon>
        <taxon>Metazoa</taxon>
        <taxon>Ecdysozoa</taxon>
        <taxon>Nematoda</taxon>
        <taxon>Chromadorea</taxon>
        <taxon>Rhabditida</taxon>
        <taxon>Spirurina</taxon>
        <taxon>Spiruromorpha</taxon>
        <taxon>Spiruroidea</taxon>
        <taxon>Gongylonematidae</taxon>
        <taxon>Gongylonema</taxon>
    </lineage>
</organism>
<protein>
    <recommendedName>
        <fullName evidence="10">LRRCT domain-containing protein</fullName>
    </recommendedName>
</protein>
<dbReference type="PANTHER" id="PTHR22650">
    <property type="entry name" value="GLYCOPROTEIN IB BETA"/>
    <property type="match status" value="1"/>
</dbReference>
<dbReference type="Gene3D" id="3.80.10.10">
    <property type="entry name" value="Ribonuclease Inhibitor"/>
    <property type="match status" value="1"/>
</dbReference>
<evidence type="ECO:0000256" key="7">
    <source>
        <dbReference type="ARBA" id="ARBA00023136"/>
    </source>
</evidence>
<dbReference type="Proteomes" id="UP000271098">
    <property type="component" value="Unassembled WGS sequence"/>
</dbReference>
<evidence type="ECO:0000256" key="5">
    <source>
        <dbReference type="ARBA" id="ARBA00022889"/>
    </source>
</evidence>
<keyword evidence="3 9" id="KW-0812">Transmembrane</keyword>
<evidence type="ECO:0000256" key="3">
    <source>
        <dbReference type="ARBA" id="ARBA00022692"/>
    </source>
</evidence>
<evidence type="ECO:0000256" key="1">
    <source>
        <dbReference type="ARBA" id="ARBA00004167"/>
    </source>
</evidence>